<dbReference type="PROSITE" id="PS00139">
    <property type="entry name" value="THIOL_PROTEASE_CYS"/>
    <property type="match status" value="1"/>
</dbReference>
<dbReference type="AlphaFoldDB" id="A0A813FKS1"/>
<comment type="caution">
    <text evidence="2">The sequence shown here is derived from an EMBL/GenBank/DDBJ whole genome shotgun (WGS) entry which is preliminary data.</text>
</comment>
<gene>
    <name evidence="2" type="ORF">PGLA1383_LOCUS30416</name>
</gene>
<proteinExistence type="predicted"/>
<protein>
    <recommendedName>
        <fullName evidence="4">Calpain catalytic domain-containing protein</fullName>
    </recommendedName>
</protein>
<accession>A0A813FKS1</accession>
<sequence length="348" mass="38700">MIEIYIYISICNWEPRFIKVNIAELRSLAPEVFHLSRSASAAIDLEDSDDEDNTCIGGQQRCANSSTFSQATPPPPTRRVPVAGSGSSKEVPPTRRWGRPLGVTVSSAGTTGGYAVSSSSTALPPGEGWRRVHGDDALDSENLRTARKVWQQTVAKCSSDEGRFFEDPEFPAEPRSVCGKDEESKLKANDVAPPRCRCGAAAGRSEAPPDHFSRNEMFPGVRKEGPTKGRPYWHCEVNPSEVCTDAKYLYWLGVVASSPWQIRSHVVPCSRAAKNHARSVDRVAVLESRVACSKMWWQRFPEFLVVSDFGFRAEDLRQGGVGDCWFMSASHPKQQEQQQQQQQRQQQQ</sequence>
<evidence type="ECO:0000313" key="3">
    <source>
        <dbReference type="Proteomes" id="UP000654075"/>
    </source>
</evidence>
<reference evidence="2" key="1">
    <citation type="submission" date="2021-02" db="EMBL/GenBank/DDBJ databases">
        <authorList>
            <person name="Dougan E. K."/>
            <person name="Rhodes N."/>
            <person name="Thang M."/>
            <person name="Chan C."/>
        </authorList>
    </citation>
    <scope>NUCLEOTIDE SEQUENCE</scope>
</reference>
<keyword evidence="3" id="KW-1185">Reference proteome</keyword>
<organism evidence="2 3">
    <name type="scientific">Polarella glacialis</name>
    <name type="common">Dinoflagellate</name>
    <dbReference type="NCBI Taxonomy" id="89957"/>
    <lineage>
        <taxon>Eukaryota</taxon>
        <taxon>Sar</taxon>
        <taxon>Alveolata</taxon>
        <taxon>Dinophyceae</taxon>
        <taxon>Suessiales</taxon>
        <taxon>Suessiaceae</taxon>
        <taxon>Polarella</taxon>
    </lineage>
</organism>
<evidence type="ECO:0000313" key="2">
    <source>
        <dbReference type="EMBL" id="CAE8612626.1"/>
    </source>
</evidence>
<feature type="region of interest" description="Disordered" evidence="1">
    <location>
        <begin position="58"/>
        <end position="128"/>
    </location>
</feature>
<evidence type="ECO:0008006" key="4">
    <source>
        <dbReference type="Google" id="ProtNLM"/>
    </source>
</evidence>
<dbReference type="InterPro" id="IPR000169">
    <property type="entry name" value="Pept_cys_AS"/>
</dbReference>
<feature type="compositionally biased region" description="Polar residues" evidence="1">
    <location>
        <begin position="61"/>
        <end position="70"/>
    </location>
</feature>
<dbReference type="EMBL" id="CAJNNV010025139">
    <property type="protein sequence ID" value="CAE8612626.1"/>
    <property type="molecule type" value="Genomic_DNA"/>
</dbReference>
<name>A0A813FKS1_POLGL</name>
<evidence type="ECO:0000256" key="1">
    <source>
        <dbReference type="SAM" id="MobiDB-lite"/>
    </source>
</evidence>
<dbReference type="Proteomes" id="UP000654075">
    <property type="component" value="Unassembled WGS sequence"/>
</dbReference>